<feature type="binding site" evidence="4">
    <location>
        <position position="105"/>
    </location>
    <ligand>
        <name>1-deoxy-D-xylulose 5-phosphate</name>
        <dbReference type="ChEBI" id="CHEBI:57792"/>
    </ligand>
</feature>
<feature type="site" description="Transition state stabilizer" evidence="4">
    <location>
        <position position="157"/>
    </location>
</feature>
<dbReference type="InterPro" id="IPR004569">
    <property type="entry name" value="PyrdxlP_synth_PdxJ"/>
</dbReference>
<feature type="binding site" evidence="4">
    <location>
        <begin position="219"/>
        <end position="220"/>
    </location>
    <ligand>
        <name>3-amino-2-oxopropyl phosphate</name>
        <dbReference type="ChEBI" id="CHEBI:57279"/>
    </ligand>
</feature>
<feature type="active site" description="Proton donor" evidence="4">
    <location>
        <position position="197"/>
    </location>
</feature>
<dbReference type="HAMAP" id="MF_00279">
    <property type="entry name" value="PdxJ"/>
    <property type="match status" value="1"/>
</dbReference>
<dbReference type="NCBIfam" id="NF003626">
    <property type="entry name" value="PRK05265.1-4"/>
    <property type="match status" value="1"/>
</dbReference>
<feature type="binding site" evidence="4">
    <location>
        <position position="198"/>
    </location>
    <ligand>
        <name>3-amino-2-oxopropyl phosphate</name>
        <dbReference type="ChEBI" id="CHEBI:57279"/>
    </ligand>
</feature>
<evidence type="ECO:0000256" key="4">
    <source>
        <dbReference type="HAMAP-Rule" id="MF_00279"/>
    </source>
</evidence>
<comment type="pathway">
    <text evidence="4">Cofactor biosynthesis; pyridoxine 5'-phosphate biosynthesis; pyridoxine 5'-phosphate from D-erythrose 4-phosphate: step 5/5.</text>
</comment>
<comment type="function">
    <text evidence="4">Catalyzes the complicated ring closure reaction between the two acyclic compounds 1-deoxy-D-xylulose-5-phosphate (DXP) and 3-amino-2-oxopropyl phosphate (1-amino-acetone-3-phosphate or AAP) to form pyridoxine 5'-phosphate (PNP) and inorganic phosphate.</text>
</comment>
<keyword evidence="6" id="KW-1185">Reference proteome</keyword>
<comment type="subcellular location">
    <subcellularLocation>
        <location evidence="4">Cytoplasm</location>
    </subcellularLocation>
</comment>
<dbReference type="AlphaFoldDB" id="A0A6P1GA81"/>
<dbReference type="GO" id="GO:0008615">
    <property type="term" value="P:pyridoxine biosynthetic process"/>
    <property type="evidence" value="ECO:0007669"/>
    <property type="project" value="UniProtKB-UniRule"/>
</dbReference>
<dbReference type="GO" id="GO:0033856">
    <property type="term" value="F:pyridoxine 5'-phosphate synthase activity"/>
    <property type="evidence" value="ECO:0007669"/>
    <property type="project" value="UniProtKB-EC"/>
</dbReference>
<dbReference type="Pfam" id="PF03740">
    <property type="entry name" value="PdxJ"/>
    <property type="match status" value="1"/>
</dbReference>
<comment type="caution">
    <text evidence="4">Lacks conserved residue(s) required for the propagation of feature annotation.</text>
</comment>
<dbReference type="KEGG" id="nef:GP480_01305"/>
<reference evidence="5 6" key="2">
    <citation type="journal article" date="2020" name="MBio">
        <title>Isolation and Molecular Analysis of a Novel Neorickettsia Species That Causes Potomac Horse Fever.</title>
        <authorList>
            <person name="Teymournejad O."/>
            <person name="Lin M."/>
            <person name="Bekebrede H."/>
            <person name="Kamr A."/>
            <person name="Toribio R.E."/>
            <person name="Arroyo L.G."/>
            <person name="Baird J.D."/>
            <person name="Rikihisa Y."/>
        </authorList>
    </citation>
    <scope>NUCLEOTIDE SEQUENCE [LARGE SCALE GENOMIC DNA]</scope>
    <source>
        <strain evidence="5 6">Fin17</strain>
    </source>
</reference>
<gene>
    <name evidence="4" type="primary">pdxJ</name>
    <name evidence="5" type="ORF">GP480_01305</name>
</gene>
<name>A0A6P1GA81_9RICK</name>
<dbReference type="EMBL" id="CP047224">
    <property type="protein sequence ID" value="QHD65094.1"/>
    <property type="molecule type" value="Genomic_DNA"/>
</dbReference>
<dbReference type="InterPro" id="IPR013785">
    <property type="entry name" value="Aldolase_TIM"/>
</dbReference>
<accession>A0A6P1GA81</accession>
<feature type="active site" description="Proton acceptor" evidence="4">
    <location>
        <position position="75"/>
    </location>
</feature>
<feature type="binding site" evidence="4">
    <location>
        <position position="45"/>
    </location>
    <ligand>
        <name>1-deoxy-D-xylulose 5-phosphate</name>
        <dbReference type="ChEBI" id="CHEBI:57792"/>
    </ligand>
</feature>
<dbReference type="PANTHER" id="PTHR30456">
    <property type="entry name" value="PYRIDOXINE 5'-PHOSPHATE SYNTHASE"/>
    <property type="match status" value="1"/>
</dbReference>
<dbReference type="Gene3D" id="3.20.20.70">
    <property type="entry name" value="Aldolase class I"/>
    <property type="match status" value="1"/>
</dbReference>
<sequence>MTRVSINLDKVALLRNSRSTGSPDIKYVANLGIMSGCNGITLHPRADKRHALVEDVQTILGLSEVACGEVECNVEGDLRPEIIELVASSPIHQFTIVPVREGERTTERGFSVGEKAALLRSTIDEIKKRRGVRISLFIEPEPASVKYAAEVGCDAVELHAKWYARAFCTHRESEEIKRLHFAALEARNLGLKVNLGHDLSLVNISTVINKIKPDEISIGHALIVESFLQGFSRTLRKYVSIARG</sequence>
<proteinExistence type="inferred from homology"/>
<keyword evidence="1 4" id="KW-0963">Cytoplasm</keyword>
<feature type="binding site" evidence="4">
    <location>
        <position position="18"/>
    </location>
    <ligand>
        <name>3-amino-2-oxopropyl phosphate</name>
        <dbReference type="ChEBI" id="CHEBI:57279"/>
    </ligand>
</feature>
<dbReference type="UniPathway" id="UPA00244">
    <property type="reaction ID" value="UER00313"/>
</dbReference>
<organism evidence="5 6">
    <name type="scientific">Neorickettsia findlayensis</name>
    <dbReference type="NCBI Taxonomy" id="2686014"/>
    <lineage>
        <taxon>Bacteria</taxon>
        <taxon>Pseudomonadati</taxon>
        <taxon>Pseudomonadota</taxon>
        <taxon>Alphaproteobacteria</taxon>
        <taxon>Rickettsiales</taxon>
        <taxon>Anaplasmataceae</taxon>
        <taxon>Neorickettsia</taxon>
    </lineage>
</organism>
<keyword evidence="2 4" id="KW-0808">Transferase</keyword>
<comment type="catalytic activity">
    <reaction evidence="4">
        <text>3-amino-2-oxopropyl phosphate + 1-deoxy-D-xylulose 5-phosphate = pyridoxine 5'-phosphate + phosphate + 2 H2O + H(+)</text>
        <dbReference type="Rhea" id="RHEA:15265"/>
        <dbReference type="ChEBI" id="CHEBI:15377"/>
        <dbReference type="ChEBI" id="CHEBI:15378"/>
        <dbReference type="ChEBI" id="CHEBI:43474"/>
        <dbReference type="ChEBI" id="CHEBI:57279"/>
        <dbReference type="ChEBI" id="CHEBI:57792"/>
        <dbReference type="ChEBI" id="CHEBI:58589"/>
        <dbReference type="EC" id="2.6.99.2"/>
    </reaction>
</comment>
<dbReference type="RefSeq" id="WP_160095162.1">
    <property type="nucleotide sequence ID" value="NZ_CP047224.1"/>
</dbReference>
<dbReference type="InterPro" id="IPR036130">
    <property type="entry name" value="Pyridoxine-5'_phos_synth"/>
</dbReference>
<dbReference type="PANTHER" id="PTHR30456:SF0">
    <property type="entry name" value="PYRIDOXINE 5'-PHOSPHATE SYNTHASE"/>
    <property type="match status" value="1"/>
</dbReference>
<comment type="subunit">
    <text evidence="4">Homooctamer; tetramer of dimers.</text>
</comment>
<evidence type="ECO:0000313" key="5">
    <source>
        <dbReference type="EMBL" id="QHD65094.1"/>
    </source>
</evidence>
<comment type="similarity">
    <text evidence="4">Belongs to the PNP synthase family.</text>
</comment>
<dbReference type="Proteomes" id="UP000464912">
    <property type="component" value="Chromosome"/>
</dbReference>
<reference evidence="5 6" key="1">
    <citation type="journal article" date="2020" name="MBio">
        <title>Erratum for Teymournejad et al., 'Isolation and Molecular Analysis of a Novel Neorickettsia Species That Causes Potomac Horse Fever'.</title>
        <authorList>
            <person name="Teymournejad O."/>
            <person name="Lin M."/>
            <person name="Bekebrede H."/>
            <person name="Kamr A."/>
            <person name="Toribio R.E."/>
            <person name="Arroyo L.G."/>
            <person name="Baird J.D."/>
            <person name="Rikihisa Y."/>
        </authorList>
    </citation>
    <scope>NUCLEOTIDE SEQUENCE [LARGE SCALE GENOMIC DNA]</scope>
    <source>
        <strain evidence="5 6">Fin17</strain>
    </source>
</reference>
<evidence type="ECO:0000256" key="3">
    <source>
        <dbReference type="ARBA" id="ARBA00023096"/>
    </source>
</evidence>
<evidence type="ECO:0000313" key="6">
    <source>
        <dbReference type="Proteomes" id="UP000464912"/>
    </source>
</evidence>
<keyword evidence="3 4" id="KW-0664">Pyridoxine biosynthesis</keyword>
<evidence type="ECO:0000256" key="1">
    <source>
        <dbReference type="ARBA" id="ARBA00022490"/>
    </source>
</evidence>
<feature type="active site" description="Proton acceptor" evidence="4">
    <location>
        <position position="43"/>
    </location>
</feature>
<dbReference type="GO" id="GO:0005829">
    <property type="term" value="C:cytosol"/>
    <property type="evidence" value="ECO:0007669"/>
    <property type="project" value="TreeGrafter"/>
</dbReference>
<dbReference type="EC" id="2.6.99.2" evidence="4"/>
<feature type="binding site" evidence="4">
    <location>
        <position position="7"/>
    </location>
    <ligand>
        <name>3-amino-2-oxopropyl phosphate</name>
        <dbReference type="ChEBI" id="CHEBI:57279"/>
    </ligand>
</feature>
<evidence type="ECO:0000256" key="2">
    <source>
        <dbReference type="ARBA" id="ARBA00022679"/>
    </source>
</evidence>
<dbReference type="SUPFAM" id="SSF63892">
    <property type="entry name" value="Pyridoxine 5'-phosphate synthase"/>
    <property type="match status" value="1"/>
</dbReference>
<feature type="binding site" evidence="4">
    <location>
        <position position="50"/>
    </location>
    <ligand>
        <name>1-deoxy-D-xylulose 5-phosphate</name>
        <dbReference type="ChEBI" id="CHEBI:57792"/>
    </ligand>
</feature>
<protein>
    <recommendedName>
        <fullName evidence="4">Pyridoxine 5'-phosphate synthase</fullName>
        <shortName evidence="4">PNP synthase</shortName>
        <ecNumber evidence="4">2.6.99.2</ecNumber>
    </recommendedName>
</protein>